<sequence>MDAMPNNLSAIAIIVCAFLIGLSTFLLVRPWRWFVDIRWPTGALSLYFAIIAAASVCWLHPNISSKVSLWLLIETAWLAGAFTQGYLMRSICPDTRFKKIVYISYAIAFSVQLLGFTISQTSQSELYGRSFTFAGIFFFHLVSAIGFYCIFVFTSLEWKMTVGPLIVFSLATVSVILIELIIHGGSQQPL</sequence>
<feature type="transmembrane region" description="Helical" evidence="1">
    <location>
        <begin position="165"/>
        <end position="185"/>
    </location>
</feature>
<feature type="non-terminal residue" evidence="2">
    <location>
        <position position="190"/>
    </location>
</feature>
<feature type="transmembrane region" description="Helical" evidence="1">
    <location>
        <begin position="6"/>
        <end position="28"/>
    </location>
</feature>
<gene>
    <name evidence="2" type="ORF">BS50DRAFT_626548</name>
</gene>
<keyword evidence="3" id="KW-1185">Reference proteome</keyword>
<evidence type="ECO:0000313" key="2">
    <source>
        <dbReference type="EMBL" id="PSN59589.1"/>
    </source>
</evidence>
<keyword evidence="1" id="KW-0812">Transmembrane</keyword>
<reference evidence="2 3" key="1">
    <citation type="journal article" date="2018" name="Front. Microbiol.">
        <title>Genome-Wide Analysis of Corynespora cassiicola Leaf Fall Disease Putative Effectors.</title>
        <authorList>
            <person name="Lopez D."/>
            <person name="Ribeiro S."/>
            <person name="Label P."/>
            <person name="Fumanal B."/>
            <person name="Venisse J.S."/>
            <person name="Kohler A."/>
            <person name="de Oliveira R.R."/>
            <person name="Labutti K."/>
            <person name="Lipzen A."/>
            <person name="Lail K."/>
            <person name="Bauer D."/>
            <person name="Ohm R.A."/>
            <person name="Barry K.W."/>
            <person name="Spatafora J."/>
            <person name="Grigoriev I.V."/>
            <person name="Martin F.M."/>
            <person name="Pujade-Renaud V."/>
        </authorList>
    </citation>
    <scope>NUCLEOTIDE SEQUENCE [LARGE SCALE GENOMIC DNA]</scope>
    <source>
        <strain evidence="2 3">Philippines</strain>
    </source>
</reference>
<feature type="transmembrane region" description="Helical" evidence="1">
    <location>
        <begin position="131"/>
        <end position="153"/>
    </location>
</feature>
<name>A0A2T2N2J0_CORCC</name>
<organism evidence="2 3">
    <name type="scientific">Corynespora cassiicola Philippines</name>
    <dbReference type="NCBI Taxonomy" id="1448308"/>
    <lineage>
        <taxon>Eukaryota</taxon>
        <taxon>Fungi</taxon>
        <taxon>Dikarya</taxon>
        <taxon>Ascomycota</taxon>
        <taxon>Pezizomycotina</taxon>
        <taxon>Dothideomycetes</taxon>
        <taxon>Pleosporomycetidae</taxon>
        <taxon>Pleosporales</taxon>
        <taxon>Corynesporascaceae</taxon>
        <taxon>Corynespora</taxon>
    </lineage>
</organism>
<keyword evidence="1" id="KW-1133">Transmembrane helix</keyword>
<proteinExistence type="predicted"/>
<feature type="transmembrane region" description="Helical" evidence="1">
    <location>
        <begin position="40"/>
        <end position="61"/>
    </location>
</feature>
<dbReference type="AlphaFoldDB" id="A0A2T2N2J0"/>
<accession>A0A2T2N2J0</accession>
<dbReference type="EMBL" id="KZ678154">
    <property type="protein sequence ID" value="PSN59589.1"/>
    <property type="molecule type" value="Genomic_DNA"/>
</dbReference>
<feature type="transmembrane region" description="Helical" evidence="1">
    <location>
        <begin position="67"/>
        <end position="88"/>
    </location>
</feature>
<evidence type="ECO:0000313" key="3">
    <source>
        <dbReference type="Proteomes" id="UP000240883"/>
    </source>
</evidence>
<protein>
    <submittedName>
        <fullName evidence="2">Uncharacterized protein</fullName>
    </submittedName>
</protein>
<keyword evidence="1" id="KW-0472">Membrane</keyword>
<dbReference type="Proteomes" id="UP000240883">
    <property type="component" value="Unassembled WGS sequence"/>
</dbReference>
<feature type="transmembrane region" description="Helical" evidence="1">
    <location>
        <begin position="100"/>
        <end position="119"/>
    </location>
</feature>
<evidence type="ECO:0000256" key="1">
    <source>
        <dbReference type="SAM" id="Phobius"/>
    </source>
</evidence>